<proteinExistence type="predicted"/>
<reference evidence="1 2" key="1">
    <citation type="submission" date="2018-03" db="EMBL/GenBank/DDBJ databases">
        <title>Genomic Encyclopedia of Archaeal and Bacterial Type Strains, Phase II (KMG-II): from individual species to whole genera.</title>
        <authorList>
            <person name="Goeker M."/>
        </authorList>
    </citation>
    <scope>NUCLEOTIDE SEQUENCE [LARGE SCALE GENOMIC DNA]</scope>
    <source>
        <strain evidence="1 2">DSM 27929</strain>
    </source>
</reference>
<dbReference type="PROSITE" id="PS01161">
    <property type="entry name" value="GLC_GALNAC_ISOMERASE"/>
    <property type="match status" value="1"/>
</dbReference>
<gene>
    <name evidence="1" type="ORF">CLW00_11354</name>
</gene>
<dbReference type="PANTHER" id="PTHR42892:SF1">
    <property type="entry name" value="GLUCOSAMINE-6-PHOSPHATE ISOMERASE"/>
    <property type="match status" value="1"/>
</dbReference>
<dbReference type="Gene3D" id="3.40.50.1360">
    <property type="match status" value="1"/>
</dbReference>
<keyword evidence="2" id="KW-1185">Reference proteome</keyword>
<dbReference type="GO" id="GO:0004342">
    <property type="term" value="F:glucosamine-6-phosphate deaminase activity"/>
    <property type="evidence" value="ECO:0007669"/>
    <property type="project" value="InterPro"/>
</dbReference>
<dbReference type="SUPFAM" id="SSF102588">
    <property type="entry name" value="LmbE-like"/>
    <property type="match status" value="1"/>
</dbReference>
<protein>
    <submittedName>
        <fullName evidence="1">Glucosamine-6-phosphate deaminase</fullName>
    </submittedName>
</protein>
<dbReference type="PANTHER" id="PTHR42892">
    <property type="entry name" value="GLUCOSAMINE-6-PHOSPHATE DEAMINASE-LIKE PROTEIN BT_0258-RELATED"/>
    <property type="match status" value="1"/>
</dbReference>
<comment type="caution">
    <text evidence="1">The sequence shown here is derived from an EMBL/GenBank/DDBJ whole genome shotgun (WGS) entry which is preliminary data.</text>
</comment>
<dbReference type="RefSeq" id="WP_106135124.1">
    <property type="nucleotide sequence ID" value="NZ_PVTR01000013.1"/>
</dbReference>
<dbReference type="InterPro" id="IPR052960">
    <property type="entry name" value="GlcN6P_deaminase-like"/>
</dbReference>
<dbReference type="OrthoDB" id="9791139at2"/>
<sequence>MLSNYPLSEVETAFLEESGVQKISTKIPYLLVDNFPKLGLITACRFLEWAANNPDGVISLPTGKTPEYFIKWSQFLLENWDTKKGKQIRDRYNLSNTKKPVLSGLTFVQIDEFYPISAEQNNSFFHYVNKFYLEGFGLSKEKAILINSDEIPLSGGRHFKEVFPDMKVDLSLRFREPKTPMEKIQQESIYLIDKWCGDYEQRIRDLGGIGFFLGGIGPDGHIAFNTRGSHVFSTTRLTETNFETQAVAAGDLGGIEVSANRLVITIGLDTIVYNPEAVGIIIAAGEAKAQIVKDSLENPLDNVYPATVLQKLKNGRFYLTRGAAVKLTDSVDRYYESGEWTWEKTERSVMDLCKKLKKYGHRLKLEDLKNDKYTSMIPDLSENTVNLVVESMVEKLNRGLIKEKNEVLLHTGPHHDDISLGILPHITNQLQENSNEAHFSVLTSGFTAVTNSFVIDTLLHTKKLLDDGEIQMVNYEDFFEVGFKLKTDKDVYHYLTKVAAEDEYGKKRGLCHRVVRALVTIHKIKNKHQLRETINDVISILRNSYDGEKNPSKIQTLKGMIREFEEELVWAHFGVQVKNVHHLRLGFYTGDIFTEQPDKKRDVEPILEMFRKVNPTKVSLTLDPEGSGPDTHYKVLQATAEAVRQWKEEKDLSDLRIIGYRNVWFKFEPHEANVIVPVSLGDMSVMEDSFANCYLSQVNASFPSYSHNGKFSTVAKRIWVSQLNDIQLLLGKNYFYLHDMAKVRSSHGLIFFKDMNVEEFLATARELEKSIEGML</sequence>
<dbReference type="InterPro" id="IPR024078">
    <property type="entry name" value="LmbE-like_dom_sf"/>
</dbReference>
<accession>A0A2T0WF66</accession>
<evidence type="ECO:0000313" key="1">
    <source>
        <dbReference type="EMBL" id="PRY85306.1"/>
    </source>
</evidence>
<dbReference type="InterPro" id="IPR018321">
    <property type="entry name" value="Glucosamine6P_isomerase_CS"/>
</dbReference>
<dbReference type="Proteomes" id="UP000238157">
    <property type="component" value="Unassembled WGS sequence"/>
</dbReference>
<evidence type="ECO:0000313" key="2">
    <source>
        <dbReference type="Proteomes" id="UP000238157"/>
    </source>
</evidence>
<dbReference type="SUPFAM" id="SSF100950">
    <property type="entry name" value="NagB/RpiA/CoA transferase-like"/>
    <property type="match status" value="1"/>
</dbReference>
<organism evidence="1 2">
    <name type="scientific">Mongoliibacter ruber</name>
    <dbReference type="NCBI Taxonomy" id="1750599"/>
    <lineage>
        <taxon>Bacteria</taxon>
        <taxon>Pseudomonadati</taxon>
        <taxon>Bacteroidota</taxon>
        <taxon>Cytophagia</taxon>
        <taxon>Cytophagales</taxon>
        <taxon>Cyclobacteriaceae</taxon>
        <taxon>Mongoliibacter</taxon>
    </lineage>
</organism>
<dbReference type="AlphaFoldDB" id="A0A2T0WF66"/>
<dbReference type="GO" id="GO:0006044">
    <property type="term" value="P:N-acetylglucosamine metabolic process"/>
    <property type="evidence" value="ECO:0007669"/>
    <property type="project" value="InterPro"/>
</dbReference>
<dbReference type="EMBL" id="PVTR01000013">
    <property type="protein sequence ID" value="PRY85306.1"/>
    <property type="molecule type" value="Genomic_DNA"/>
</dbReference>
<name>A0A2T0WF66_9BACT</name>
<dbReference type="InterPro" id="IPR037171">
    <property type="entry name" value="NagB/RpiA_transferase-like"/>
</dbReference>
<dbReference type="Gene3D" id="3.40.50.10320">
    <property type="entry name" value="LmbE-like"/>
    <property type="match status" value="1"/>
</dbReference>